<protein>
    <submittedName>
        <fullName evidence="1">Uncharacterized protein</fullName>
    </submittedName>
</protein>
<evidence type="ECO:0000313" key="2">
    <source>
        <dbReference type="Proteomes" id="UP001589867"/>
    </source>
</evidence>
<proteinExistence type="predicted"/>
<organism evidence="1 2">
    <name type="scientific">Phytohabitans kaempferiae</name>
    <dbReference type="NCBI Taxonomy" id="1620943"/>
    <lineage>
        <taxon>Bacteria</taxon>
        <taxon>Bacillati</taxon>
        <taxon>Actinomycetota</taxon>
        <taxon>Actinomycetes</taxon>
        <taxon>Micromonosporales</taxon>
        <taxon>Micromonosporaceae</taxon>
    </lineage>
</organism>
<dbReference type="EMBL" id="JBHLUH010000021">
    <property type="protein sequence ID" value="MFC0528938.1"/>
    <property type="molecule type" value="Genomic_DNA"/>
</dbReference>
<dbReference type="RefSeq" id="WP_377251285.1">
    <property type="nucleotide sequence ID" value="NZ_JBHLUH010000021.1"/>
</dbReference>
<name>A0ABV6M2R2_9ACTN</name>
<reference evidence="1 2" key="1">
    <citation type="submission" date="2024-09" db="EMBL/GenBank/DDBJ databases">
        <authorList>
            <person name="Sun Q."/>
            <person name="Mori K."/>
        </authorList>
    </citation>
    <scope>NUCLEOTIDE SEQUENCE [LARGE SCALE GENOMIC DNA]</scope>
    <source>
        <strain evidence="1 2">TBRC 3947</strain>
    </source>
</reference>
<dbReference type="Proteomes" id="UP001589867">
    <property type="component" value="Unassembled WGS sequence"/>
</dbReference>
<sequence length="65" mass="6463">MTTVRSGKSAARVANPAASIGDPIIISGGSVVSAARTSYRRTAPGTSIVRVSGLVMVPPSVILPG</sequence>
<accession>A0ABV6M2R2</accession>
<comment type="caution">
    <text evidence="1">The sequence shown here is derived from an EMBL/GenBank/DDBJ whole genome shotgun (WGS) entry which is preliminary data.</text>
</comment>
<gene>
    <name evidence="1" type="ORF">ACFFIA_14845</name>
</gene>
<evidence type="ECO:0000313" key="1">
    <source>
        <dbReference type="EMBL" id="MFC0528938.1"/>
    </source>
</evidence>
<keyword evidence="2" id="KW-1185">Reference proteome</keyword>